<name>A0A448N2D5_9ACTN</name>
<dbReference type="Pfam" id="PF02441">
    <property type="entry name" value="Flavoprotein"/>
    <property type="match status" value="1"/>
</dbReference>
<dbReference type="GO" id="GO:0003824">
    <property type="term" value="F:catalytic activity"/>
    <property type="evidence" value="ECO:0007669"/>
    <property type="project" value="InterPro"/>
</dbReference>
<evidence type="ECO:0000313" key="2">
    <source>
        <dbReference type="EMBL" id="VEH71567.1"/>
    </source>
</evidence>
<proteinExistence type="predicted"/>
<dbReference type="InterPro" id="IPR036551">
    <property type="entry name" value="Flavin_trans-like"/>
</dbReference>
<protein>
    <submittedName>
        <fullName evidence="2">Flavoprotein</fullName>
    </submittedName>
</protein>
<organism evidence="2 3">
    <name type="scientific">Arachnia propionica</name>
    <dbReference type="NCBI Taxonomy" id="1750"/>
    <lineage>
        <taxon>Bacteria</taxon>
        <taxon>Bacillati</taxon>
        <taxon>Actinomycetota</taxon>
        <taxon>Actinomycetes</taxon>
        <taxon>Propionibacteriales</taxon>
        <taxon>Propionibacteriaceae</taxon>
        <taxon>Arachnia</taxon>
    </lineage>
</organism>
<dbReference type="InterPro" id="IPR003382">
    <property type="entry name" value="Flavoprotein"/>
</dbReference>
<sequence>MNEKQLRELITRIVREMLAEQPRQETPATGKPNALVLFSGALLGFDAALESLKRAAEHVNLDWRQTTSASRVLDQERIAALGMTPAEESLVQAHDLLVVPTLTANLAAKVAHGIGDCLASNVVAEFIMSNKPVVVATNGVCPDSADKRGWFPQMPSGYAAMLRENLAALKSFGVHLATAETLDRVVGEVAGAGDAVHCTARVVTESVIRSLAPGSRLSVHRRAIITDLARDAAASSGVTITRRS</sequence>
<dbReference type="AlphaFoldDB" id="A0A448N2D5"/>
<evidence type="ECO:0000313" key="3">
    <source>
        <dbReference type="Proteomes" id="UP000273044"/>
    </source>
</evidence>
<dbReference type="Proteomes" id="UP000273044">
    <property type="component" value="Chromosome"/>
</dbReference>
<dbReference type="Gene3D" id="3.40.50.1950">
    <property type="entry name" value="Flavin prenyltransferase-like"/>
    <property type="match status" value="1"/>
</dbReference>
<feature type="domain" description="Flavoprotein" evidence="1">
    <location>
        <begin position="40"/>
        <end position="137"/>
    </location>
</feature>
<dbReference type="GeneID" id="64408301"/>
<dbReference type="RefSeq" id="WP_061787538.1">
    <property type="nucleotide sequence ID" value="NZ_CAUVFX010000005.1"/>
</dbReference>
<keyword evidence="3" id="KW-1185">Reference proteome</keyword>
<evidence type="ECO:0000259" key="1">
    <source>
        <dbReference type="Pfam" id="PF02441"/>
    </source>
</evidence>
<reference evidence="2 3" key="1">
    <citation type="submission" date="2018-12" db="EMBL/GenBank/DDBJ databases">
        <authorList>
            <consortium name="Pathogen Informatics"/>
        </authorList>
    </citation>
    <scope>NUCLEOTIDE SEQUENCE [LARGE SCALE GENOMIC DNA]</scope>
    <source>
        <strain evidence="2 3">NCTC12967</strain>
    </source>
</reference>
<gene>
    <name evidence="2" type="ORF">NCTC12967_02893</name>
</gene>
<dbReference type="SUPFAM" id="SSF52507">
    <property type="entry name" value="Homo-oligomeric flavin-containing Cys decarboxylases, HFCD"/>
    <property type="match status" value="1"/>
</dbReference>
<dbReference type="EMBL" id="LR134406">
    <property type="protein sequence ID" value="VEH71567.1"/>
    <property type="molecule type" value="Genomic_DNA"/>
</dbReference>
<accession>A0A448N2D5</accession>